<dbReference type="Gene3D" id="2.60.40.1970">
    <property type="entry name" value="YEATS domain"/>
    <property type="match status" value="1"/>
</dbReference>
<feature type="compositionally biased region" description="Basic and acidic residues" evidence="3">
    <location>
        <begin position="141"/>
        <end position="151"/>
    </location>
</feature>
<evidence type="ECO:0000259" key="4">
    <source>
        <dbReference type="PROSITE" id="PS51037"/>
    </source>
</evidence>
<dbReference type="InterPro" id="IPR052790">
    <property type="entry name" value="YEATS_domain"/>
</dbReference>
<keyword evidence="6" id="KW-1185">Reference proteome</keyword>
<dbReference type="InterPro" id="IPR038704">
    <property type="entry name" value="YEAST_sf"/>
</dbReference>
<dbReference type="EMBL" id="CAWUFR010000175">
    <property type="protein sequence ID" value="CAK6971298.1"/>
    <property type="molecule type" value="Genomic_DNA"/>
</dbReference>
<evidence type="ECO:0000313" key="6">
    <source>
        <dbReference type="Proteomes" id="UP001314229"/>
    </source>
</evidence>
<organism evidence="5 6">
    <name type="scientific">Scomber scombrus</name>
    <name type="common">Atlantic mackerel</name>
    <name type="synonym">Scomber vernalis</name>
    <dbReference type="NCBI Taxonomy" id="13677"/>
    <lineage>
        <taxon>Eukaryota</taxon>
        <taxon>Metazoa</taxon>
        <taxon>Chordata</taxon>
        <taxon>Craniata</taxon>
        <taxon>Vertebrata</taxon>
        <taxon>Euteleostomi</taxon>
        <taxon>Actinopterygii</taxon>
        <taxon>Neopterygii</taxon>
        <taxon>Teleostei</taxon>
        <taxon>Neoteleostei</taxon>
        <taxon>Acanthomorphata</taxon>
        <taxon>Pelagiaria</taxon>
        <taxon>Scombriformes</taxon>
        <taxon>Scombridae</taxon>
        <taxon>Scomber</taxon>
    </lineage>
</organism>
<dbReference type="PROSITE" id="PS51037">
    <property type="entry name" value="YEATS"/>
    <property type="match status" value="1"/>
</dbReference>
<evidence type="ECO:0000256" key="1">
    <source>
        <dbReference type="ARBA" id="ARBA00023242"/>
    </source>
</evidence>
<evidence type="ECO:0000256" key="3">
    <source>
        <dbReference type="SAM" id="MobiDB-lite"/>
    </source>
</evidence>
<evidence type="ECO:0000256" key="2">
    <source>
        <dbReference type="PROSITE-ProRule" id="PRU00376"/>
    </source>
</evidence>
<name>A0AAV1PIT2_SCOSC</name>
<keyword evidence="1 2" id="KW-0539">Nucleus</keyword>
<dbReference type="Pfam" id="PF03366">
    <property type="entry name" value="YEATS"/>
    <property type="match status" value="1"/>
</dbReference>
<dbReference type="GO" id="GO:0045893">
    <property type="term" value="P:positive regulation of DNA-templated transcription"/>
    <property type="evidence" value="ECO:0007669"/>
    <property type="project" value="TreeGrafter"/>
</dbReference>
<protein>
    <submittedName>
        <fullName evidence="5">Protein ENL-like</fullName>
    </submittedName>
</protein>
<proteinExistence type="predicted"/>
<sequence length="160" mass="18401">MENQSTVQLNLELGHRAQLKEKETSESFTHDWTIFVRGPETGEIQQLVEKVVFHLNDSYPKPKRVCKEPPYKVDESGSAGFLMHVELYFKNKVQPKKMCFKYDLFLNPEGKPVDHLRCETLTFNNPTKEFRRKLIKAAGDQSKEVSGDRSESTLPDQGAL</sequence>
<dbReference type="InterPro" id="IPR055129">
    <property type="entry name" value="YEATS_dom"/>
</dbReference>
<feature type="region of interest" description="Disordered" evidence="3">
    <location>
        <begin position="138"/>
        <end position="160"/>
    </location>
</feature>
<evidence type="ECO:0000313" key="5">
    <source>
        <dbReference type="EMBL" id="CAK6971298.1"/>
    </source>
</evidence>
<gene>
    <name evidence="5" type="ORF">FSCOSCO3_A028305</name>
</gene>
<feature type="domain" description="YEATS" evidence="4">
    <location>
        <begin position="1"/>
        <end position="137"/>
    </location>
</feature>
<dbReference type="GO" id="GO:0003682">
    <property type="term" value="F:chromatin binding"/>
    <property type="evidence" value="ECO:0007669"/>
    <property type="project" value="TreeGrafter"/>
</dbReference>
<dbReference type="PANTHER" id="PTHR47827:SF4">
    <property type="entry name" value="PROTEIN ENL"/>
    <property type="match status" value="1"/>
</dbReference>
<accession>A0AAV1PIT2</accession>
<reference evidence="5 6" key="1">
    <citation type="submission" date="2024-01" db="EMBL/GenBank/DDBJ databases">
        <authorList>
            <person name="Alioto T."/>
            <person name="Alioto T."/>
            <person name="Gomez Garrido J."/>
        </authorList>
    </citation>
    <scope>NUCLEOTIDE SEQUENCE [LARGE SCALE GENOMIC DNA]</scope>
</reference>
<dbReference type="PANTHER" id="PTHR47827">
    <property type="entry name" value="AHD DOMAIN-CONTAINING PROTEIN"/>
    <property type="match status" value="1"/>
</dbReference>
<dbReference type="CDD" id="cd16906">
    <property type="entry name" value="YEATS_AF-9_like"/>
    <property type="match status" value="1"/>
</dbReference>
<dbReference type="AlphaFoldDB" id="A0AAV1PIT2"/>
<comment type="caution">
    <text evidence="5">The sequence shown here is derived from an EMBL/GenBank/DDBJ whole genome shotgun (WGS) entry which is preliminary data.</text>
</comment>
<comment type="subcellular location">
    <subcellularLocation>
        <location evidence="2">Nucleus</location>
    </subcellularLocation>
</comment>
<dbReference type="Proteomes" id="UP001314229">
    <property type="component" value="Unassembled WGS sequence"/>
</dbReference>
<dbReference type="GO" id="GO:0008023">
    <property type="term" value="C:transcription elongation factor complex"/>
    <property type="evidence" value="ECO:0007669"/>
    <property type="project" value="TreeGrafter"/>
</dbReference>